<dbReference type="RefSeq" id="XP_052120754.1">
    <property type="nucleotide sequence ID" value="XM_052264794.1"/>
</dbReference>
<dbReference type="AlphaFoldDB" id="A0A9C6WVV1"/>
<feature type="region of interest" description="Disordered" evidence="1">
    <location>
        <begin position="358"/>
        <end position="403"/>
    </location>
</feature>
<evidence type="ECO:0000256" key="2">
    <source>
        <dbReference type="SAM" id="Phobius"/>
    </source>
</evidence>
<dbReference type="Proteomes" id="UP000504606">
    <property type="component" value="Unplaced"/>
</dbReference>
<proteinExistence type="predicted"/>
<accession>A0A9C6WVV1</accession>
<evidence type="ECO:0000256" key="1">
    <source>
        <dbReference type="SAM" id="MobiDB-lite"/>
    </source>
</evidence>
<evidence type="ECO:0000313" key="3">
    <source>
        <dbReference type="Proteomes" id="UP000504606"/>
    </source>
</evidence>
<organism evidence="3 4">
    <name type="scientific">Frankliniella occidentalis</name>
    <name type="common">Western flower thrips</name>
    <name type="synonym">Euthrips occidentalis</name>
    <dbReference type="NCBI Taxonomy" id="133901"/>
    <lineage>
        <taxon>Eukaryota</taxon>
        <taxon>Metazoa</taxon>
        <taxon>Ecdysozoa</taxon>
        <taxon>Arthropoda</taxon>
        <taxon>Hexapoda</taxon>
        <taxon>Insecta</taxon>
        <taxon>Pterygota</taxon>
        <taxon>Neoptera</taxon>
        <taxon>Paraneoptera</taxon>
        <taxon>Thysanoptera</taxon>
        <taxon>Terebrantia</taxon>
        <taxon>Thripoidea</taxon>
        <taxon>Thripidae</taxon>
        <taxon>Frankliniella</taxon>
    </lineage>
</organism>
<keyword evidence="2" id="KW-0812">Transmembrane</keyword>
<feature type="transmembrane region" description="Helical" evidence="2">
    <location>
        <begin position="12"/>
        <end position="33"/>
    </location>
</feature>
<keyword evidence="2" id="KW-1133">Transmembrane helix</keyword>
<feature type="compositionally biased region" description="Polar residues" evidence="1">
    <location>
        <begin position="394"/>
        <end position="403"/>
    </location>
</feature>
<gene>
    <name evidence="4" type="primary">LOC113204582</name>
</gene>
<protein>
    <submittedName>
        <fullName evidence="4">Uncharacterized protein LOC113204582</fullName>
    </submittedName>
</protein>
<dbReference type="GeneID" id="113204582"/>
<evidence type="ECO:0000313" key="4">
    <source>
        <dbReference type="RefSeq" id="XP_052120754.1"/>
    </source>
</evidence>
<reference evidence="4" key="1">
    <citation type="submission" date="2025-08" db="UniProtKB">
        <authorList>
            <consortium name="RefSeq"/>
        </authorList>
    </citation>
    <scope>IDENTIFICATION</scope>
    <source>
        <tissue evidence="4">Whole organism</tissue>
    </source>
</reference>
<dbReference type="OrthoDB" id="7737307at2759"/>
<keyword evidence="2" id="KW-0472">Membrane</keyword>
<name>A0A9C6WVV1_FRAOC</name>
<sequence length="403" mass="42839">MVVLDFSSLSVLAALKLKLVVVLLVVAAVYLLMTKSYKTQCLFGSCRPNYSTYGYYPYVDYTYVGYEVPAGSSRHPSTPVALGQGPAGLGIKDSPHLADLTARVWNSIDIASMAFSALNIQEDDCRRKLVCQADRAAASNPILRAALSWFSPSLARYRTDRSRPEDGAGADLQWLREDPGDPCEEMYPQCRHRDLPPALGGPELSGPAVYHLEEPAAVGSLGTPAQLHQPGGHQHLHLEQALGPALVPAEQSWHRGAHSSAHAQLYRHNKYEYEATHPSYLQPYKPLAEAPPPASTAPTAPARDVASPGQKNAENDDILILDGAAASAAGVAVQAPERQDAADGGAASRSPSSLWVGVVGEQASPGGGASLEPRPPAAAALAPQVWRRMLPAPTGTQTKSHSD</sequence>
<feature type="region of interest" description="Disordered" evidence="1">
    <location>
        <begin position="283"/>
        <end position="311"/>
    </location>
</feature>
<keyword evidence="3" id="KW-1185">Reference proteome</keyword>
<dbReference type="KEGG" id="foc:113204582"/>